<dbReference type="SUPFAM" id="SSF50993">
    <property type="entry name" value="Peptidase/esterase 'gauge' domain"/>
    <property type="match status" value="1"/>
</dbReference>
<dbReference type="Gene3D" id="2.130.10.120">
    <property type="entry name" value="Prolyl oligopeptidase, N-terminal domain"/>
    <property type="match status" value="1"/>
</dbReference>
<feature type="domain" description="Peptidase S9 prolyl oligopeptidase catalytic" evidence="8">
    <location>
        <begin position="525"/>
        <end position="747"/>
    </location>
</feature>
<evidence type="ECO:0000313" key="10">
    <source>
        <dbReference type="EMBL" id="KAF0311899.1"/>
    </source>
</evidence>
<comment type="catalytic activity">
    <reaction evidence="1">
        <text>Hydrolysis of Pro-|-Xaa &gt;&gt; Ala-|-Xaa in oligopeptides.</text>
        <dbReference type="EC" id="3.4.21.26"/>
    </reaction>
</comment>
<keyword evidence="5 7" id="KW-0378">Hydrolase</keyword>
<keyword evidence="4 7" id="KW-0645">Protease</keyword>
<reference evidence="10 11" key="1">
    <citation type="submission" date="2019-07" db="EMBL/GenBank/DDBJ databases">
        <title>Draft genome assembly of a fouling barnacle, Amphibalanus amphitrite (Darwin, 1854): The first reference genome for Thecostraca.</title>
        <authorList>
            <person name="Kim W."/>
        </authorList>
    </citation>
    <scope>NUCLEOTIDE SEQUENCE [LARGE SCALE GENOMIC DNA]</scope>
    <source>
        <strain evidence="10">SNU_AA5</strain>
        <tissue evidence="10">Soma without cirri and trophi</tissue>
    </source>
</reference>
<evidence type="ECO:0000256" key="7">
    <source>
        <dbReference type="RuleBase" id="RU368024"/>
    </source>
</evidence>
<dbReference type="Pfam" id="PF02897">
    <property type="entry name" value="Peptidase_S9_N"/>
    <property type="match status" value="1"/>
</dbReference>
<dbReference type="FunFam" id="2.130.10.120:FF:000001">
    <property type="entry name" value="Prolyl endopeptidase"/>
    <property type="match status" value="1"/>
</dbReference>
<evidence type="ECO:0000313" key="11">
    <source>
        <dbReference type="Proteomes" id="UP000440578"/>
    </source>
</evidence>
<evidence type="ECO:0000256" key="3">
    <source>
        <dbReference type="ARBA" id="ARBA00016310"/>
    </source>
</evidence>
<comment type="similarity">
    <text evidence="2 7">Belongs to the peptidase S9A family.</text>
</comment>
<dbReference type="InterPro" id="IPR001375">
    <property type="entry name" value="Peptidase_S9_cat"/>
</dbReference>
<dbReference type="FunFam" id="3.40.50.1820:FF:000005">
    <property type="entry name" value="Prolyl endopeptidase"/>
    <property type="match status" value="1"/>
</dbReference>
<keyword evidence="11" id="KW-1185">Reference proteome</keyword>
<feature type="domain" description="Peptidase S9A N-terminal" evidence="9">
    <location>
        <begin position="51"/>
        <end position="461"/>
    </location>
</feature>
<dbReference type="InterPro" id="IPR023302">
    <property type="entry name" value="Pept_S9A_N"/>
</dbReference>
<dbReference type="AlphaFoldDB" id="A0A6A4X341"/>
<dbReference type="Proteomes" id="UP000440578">
    <property type="component" value="Unassembled WGS sequence"/>
</dbReference>
<dbReference type="OrthoDB" id="248387at2759"/>
<dbReference type="InterPro" id="IPR002471">
    <property type="entry name" value="Pept_S9_AS"/>
</dbReference>
<proteinExistence type="inferred from homology"/>
<dbReference type="GO" id="GO:0004252">
    <property type="term" value="F:serine-type endopeptidase activity"/>
    <property type="evidence" value="ECO:0007669"/>
    <property type="project" value="UniProtKB-UniRule"/>
</dbReference>
<gene>
    <name evidence="10" type="primary">PREP</name>
    <name evidence="10" type="ORF">FJT64_017297</name>
</gene>
<dbReference type="Gene3D" id="3.40.50.1820">
    <property type="entry name" value="alpha/beta hydrolase"/>
    <property type="match status" value="1"/>
</dbReference>
<evidence type="ECO:0000256" key="6">
    <source>
        <dbReference type="ARBA" id="ARBA00022825"/>
    </source>
</evidence>
<evidence type="ECO:0000256" key="4">
    <source>
        <dbReference type="ARBA" id="ARBA00022670"/>
    </source>
</evidence>
<comment type="caution">
    <text evidence="10">The sequence shown here is derived from an EMBL/GenBank/DDBJ whole genome shotgun (WGS) entry which is preliminary data.</text>
</comment>
<dbReference type="InterPro" id="IPR029058">
    <property type="entry name" value="AB_hydrolase_fold"/>
</dbReference>
<dbReference type="PANTHER" id="PTHR42881">
    <property type="entry name" value="PROLYL ENDOPEPTIDASE"/>
    <property type="match status" value="1"/>
</dbReference>
<dbReference type="EMBL" id="VIIS01000206">
    <property type="protein sequence ID" value="KAF0311899.1"/>
    <property type="molecule type" value="Genomic_DNA"/>
</dbReference>
<sequence>MSLSVGFCGKMVMQRCIQHSARSRLTRIIRLLHFQAYSGKATGAMSIAEYPKPRRDETCVEELHGHKVVDPYRWMEDADAPETKAFVDAQNRLTMPYIQSCPHREKLRDTLKTMMDFPKIGCPFKRGDRYFYFYNSGLQNQSVLHVQDSLDAEPRVFVDPNLFSEDGTVALTNSAFSEDGATFAYGLSTSGSDWNKIHFRCVETGKDYPEVLEKVKFSSIAWTHDNKGIFYGRFNQEGTTDGSETTSNLNQKLYYHRLGTDQSEDVLCVQFTDHPKWRIGAEVSDCGRYLILLLSEGCKDNMVYYVDLQGLPEDGPRGLLSPVCIVDKFEADYEYVTNTGPVVVFRTNKSAPNYHLVTFDLEDPAAGWSVLLPEHSQDVLDWAACVNTDRLVVCYMHDVKNILQLHSLSSGEKLSTFPLQVGTVVGYSGKKKDTAIFYKFTSFLSPGIIYRCELNRPTIKPEVFKEISVAGFNPSEFECYQVFYSSKDGTKIPMFIMHKKGLVKDGTAPCLLYAYGGFNISITPTFSVSKLVFVQHLNGVFALPNIRGGGEYGERWHNAGRLFNKQNCFDDFACAAEYLVRERYTSSHLVSCEGGSNGGLLVGAVVNQRPELFGAAIAHVGVMDMLRFHKFTIGYAWVTDFGNPDEKEHFENIIKYSPLHNIRKPTGDAKQYPATLLLTADHDDRVVPLHSLKYIAELQHTLGGAPGQTNPLLIRVDTKAGHGAGKPTAKQIDECSDIYCFIIQALGLQVQ</sequence>
<evidence type="ECO:0000259" key="9">
    <source>
        <dbReference type="Pfam" id="PF02897"/>
    </source>
</evidence>
<evidence type="ECO:0000256" key="1">
    <source>
        <dbReference type="ARBA" id="ARBA00001070"/>
    </source>
</evidence>
<dbReference type="GO" id="GO:0070012">
    <property type="term" value="F:oligopeptidase activity"/>
    <property type="evidence" value="ECO:0007669"/>
    <property type="project" value="TreeGrafter"/>
</dbReference>
<evidence type="ECO:0000259" key="8">
    <source>
        <dbReference type="Pfam" id="PF00326"/>
    </source>
</evidence>
<protein>
    <recommendedName>
        <fullName evidence="3 7">Prolyl endopeptidase</fullName>
        <ecNumber evidence="7">3.4.21.-</ecNumber>
    </recommendedName>
</protein>
<dbReference type="SUPFAM" id="SSF53474">
    <property type="entry name" value="alpha/beta-Hydrolases"/>
    <property type="match status" value="1"/>
</dbReference>
<evidence type="ECO:0000256" key="5">
    <source>
        <dbReference type="ARBA" id="ARBA00022801"/>
    </source>
</evidence>
<accession>A0A6A4X341</accession>
<dbReference type="Pfam" id="PF00326">
    <property type="entry name" value="Peptidase_S9"/>
    <property type="match status" value="1"/>
</dbReference>
<dbReference type="InterPro" id="IPR002470">
    <property type="entry name" value="Peptidase_S9A"/>
</dbReference>
<name>A0A6A4X341_AMPAM</name>
<dbReference type="GO" id="GO:0005829">
    <property type="term" value="C:cytosol"/>
    <property type="evidence" value="ECO:0007669"/>
    <property type="project" value="TreeGrafter"/>
</dbReference>
<dbReference type="InterPro" id="IPR051167">
    <property type="entry name" value="Prolyl_oligopep/macrocyclase"/>
</dbReference>
<dbReference type="EC" id="3.4.21.-" evidence="7"/>
<dbReference type="GO" id="GO:0006508">
    <property type="term" value="P:proteolysis"/>
    <property type="evidence" value="ECO:0007669"/>
    <property type="project" value="UniProtKB-KW"/>
</dbReference>
<keyword evidence="6 7" id="KW-0720">Serine protease</keyword>
<dbReference type="PANTHER" id="PTHR42881:SF2">
    <property type="entry name" value="PROLYL ENDOPEPTIDASE"/>
    <property type="match status" value="1"/>
</dbReference>
<evidence type="ECO:0000256" key="2">
    <source>
        <dbReference type="ARBA" id="ARBA00005228"/>
    </source>
</evidence>
<organism evidence="10 11">
    <name type="scientific">Amphibalanus amphitrite</name>
    <name type="common">Striped barnacle</name>
    <name type="synonym">Balanus amphitrite</name>
    <dbReference type="NCBI Taxonomy" id="1232801"/>
    <lineage>
        <taxon>Eukaryota</taxon>
        <taxon>Metazoa</taxon>
        <taxon>Ecdysozoa</taxon>
        <taxon>Arthropoda</taxon>
        <taxon>Crustacea</taxon>
        <taxon>Multicrustacea</taxon>
        <taxon>Cirripedia</taxon>
        <taxon>Thoracica</taxon>
        <taxon>Thoracicalcarea</taxon>
        <taxon>Balanomorpha</taxon>
        <taxon>Balanoidea</taxon>
        <taxon>Balanidae</taxon>
        <taxon>Amphibalaninae</taxon>
        <taxon>Amphibalanus</taxon>
    </lineage>
</organism>
<dbReference type="PROSITE" id="PS00708">
    <property type="entry name" value="PRO_ENDOPEP_SER"/>
    <property type="match status" value="1"/>
</dbReference>
<dbReference type="PRINTS" id="PR00862">
    <property type="entry name" value="PROLIGOPTASE"/>
</dbReference>